<dbReference type="Pfam" id="PF01547">
    <property type="entry name" value="SBP_bac_1"/>
    <property type="match status" value="1"/>
</dbReference>
<dbReference type="EMBL" id="JAGIQL010000005">
    <property type="protein sequence ID" value="MBP0456381.1"/>
    <property type="molecule type" value="Genomic_DNA"/>
</dbReference>
<dbReference type="PROSITE" id="PS51257">
    <property type="entry name" value="PROKAR_LIPOPROTEIN"/>
    <property type="match status" value="1"/>
</dbReference>
<keyword evidence="2" id="KW-0813">Transport</keyword>
<dbReference type="GO" id="GO:0055052">
    <property type="term" value="C:ATP-binding cassette (ABC) transporter complex, substrate-binding subunit-containing"/>
    <property type="evidence" value="ECO:0007669"/>
    <property type="project" value="TreeGrafter"/>
</dbReference>
<evidence type="ECO:0000313" key="5">
    <source>
        <dbReference type="Proteomes" id="UP000670475"/>
    </source>
</evidence>
<protein>
    <submittedName>
        <fullName evidence="4">Extracellular solute-binding protein</fullName>
    </submittedName>
</protein>
<sequence length="428" mass="44788">MRRSALPATAVVLGLALTACGGHDSTDKASAGGDRTLTVWQMDGDLSPQAVAAINKRFEKATGAKVKVEIQEWNNINTKISTALAQDDPPDVVEIGNTDVPLFAATGALTDITSHRSDLAAGQSWLAGLTGPATVDGKLYAAPLFAGNRAVIYNKEIWRKAGVTKPPATYAQLTADLDKVKAAHPSADFSAFYFPGKYWYGALQFVWDAGGRIAVKSGGQWQGALSGAEAQAGIARWKHFQNTYSTPASRNVDTTAPDQSAVFAHGKASAVLDTSVNKILKDNPSMKDKLGTFPFPSASGSGNQPVFLGGSDLAIAARGRHQDLALAYLKTATDPSVQASVIVGIDHWTPVSTQIIDRTQAGLPALSKAFTTAAKKSVATPASPGWATVESDQSINTLFADVATGRKTPAAAAKGFDTHLDQALNAAQ</sequence>
<reference evidence="4" key="1">
    <citation type="submission" date="2021-03" db="EMBL/GenBank/DDBJ databases">
        <title>Whole genome sequence of Streptomyces bomunensis MMS17-BM035.</title>
        <authorList>
            <person name="Lee J.H."/>
        </authorList>
    </citation>
    <scope>NUCLEOTIDE SEQUENCE</scope>
    <source>
        <strain evidence="4">MMS17-BM035</strain>
    </source>
</reference>
<proteinExistence type="inferred from homology"/>
<keyword evidence="3" id="KW-0732">Signal</keyword>
<evidence type="ECO:0000256" key="1">
    <source>
        <dbReference type="ARBA" id="ARBA00008520"/>
    </source>
</evidence>
<evidence type="ECO:0000256" key="2">
    <source>
        <dbReference type="ARBA" id="ARBA00022448"/>
    </source>
</evidence>
<accession>A0A940RTP0</accession>
<organism evidence="4 5">
    <name type="scientific">Streptomyces montanisoli</name>
    <dbReference type="NCBI Taxonomy" id="2798581"/>
    <lineage>
        <taxon>Bacteria</taxon>
        <taxon>Bacillati</taxon>
        <taxon>Actinomycetota</taxon>
        <taxon>Actinomycetes</taxon>
        <taxon>Kitasatosporales</taxon>
        <taxon>Streptomycetaceae</taxon>
        <taxon>Streptomyces</taxon>
    </lineage>
</organism>
<dbReference type="Proteomes" id="UP000670475">
    <property type="component" value="Unassembled WGS sequence"/>
</dbReference>
<dbReference type="AlphaFoldDB" id="A0A940RTP0"/>
<evidence type="ECO:0000313" key="4">
    <source>
        <dbReference type="EMBL" id="MBP0456381.1"/>
    </source>
</evidence>
<evidence type="ECO:0000256" key="3">
    <source>
        <dbReference type="ARBA" id="ARBA00022729"/>
    </source>
</evidence>
<gene>
    <name evidence="4" type="ORF">JFN87_02535</name>
</gene>
<comment type="similarity">
    <text evidence="1">Belongs to the bacterial solute-binding protein 1 family.</text>
</comment>
<dbReference type="RefSeq" id="WP_209338171.1">
    <property type="nucleotide sequence ID" value="NZ_JAGIQL010000005.1"/>
</dbReference>
<dbReference type="InterPro" id="IPR006059">
    <property type="entry name" value="SBP"/>
</dbReference>
<dbReference type="SUPFAM" id="SSF53850">
    <property type="entry name" value="Periplasmic binding protein-like II"/>
    <property type="match status" value="1"/>
</dbReference>
<comment type="caution">
    <text evidence="4">The sequence shown here is derived from an EMBL/GenBank/DDBJ whole genome shotgun (WGS) entry which is preliminary data.</text>
</comment>
<dbReference type="PANTHER" id="PTHR30061">
    <property type="entry name" value="MALTOSE-BINDING PERIPLASMIC PROTEIN"/>
    <property type="match status" value="1"/>
</dbReference>
<dbReference type="Gene3D" id="3.40.190.10">
    <property type="entry name" value="Periplasmic binding protein-like II"/>
    <property type="match status" value="2"/>
</dbReference>
<name>A0A940RTP0_9ACTN</name>
<dbReference type="GO" id="GO:1901982">
    <property type="term" value="F:maltose binding"/>
    <property type="evidence" value="ECO:0007669"/>
    <property type="project" value="TreeGrafter"/>
</dbReference>
<keyword evidence="5" id="KW-1185">Reference proteome</keyword>
<dbReference type="GO" id="GO:0042956">
    <property type="term" value="P:maltodextrin transmembrane transport"/>
    <property type="evidence" value="ECO:0007669"/>
    <property type="project" value="TreeGrafter"/>
</dbReference>
<dbReference type="GO" id="GO:0015768">
    <property type="term" value="P:maltose transport"/>
    <property type="evidence" value="ECO:0007669"/>
    <property type="project" value="TreeGrafter"/>
</dbReference>
<dbReference type="PANTHER" id="PTHR30061:SF50">
    <property type="entry name" value="MALTOSE_MALTODEXTRIN-BINDING PERIPLASMIC PROTEIN"/>
    <property type="match status" value="1"/>
</dbReference>